<proteinExistence type="predicted"/>
<reference evidence="1 2" key="1">
    <citation type="submission" date="2016-02" db="EMBL/GenBank/DDBJ databases">
        <title>Band-tailed pigeon sequencing and assembly.</title>
        <authorList>
            <person name="Soares A.E."/>
            <person name="Novak B.J."/>
            <person name="Rice E.S."/>
            <person name="O'Connell B."/>
            <person name="Chang D."/>
            <person name="Weber S."/>
            <person name="Shapiro B."/>
        </authorList>
    </citation>
    <scope>NUCLEOTIDE SEQUENCE [LARGE SCALE GENOMIC DNA]</scope>
    <source>
        <strain evidence="1">BTP2013</strain>
        <tissue evidence="1">Blood</tissue>
    </source>
</reference>
<gene>
    <name evidence="1" type="ORF">AV530_006035</name>
</gene>
<accession>A0A1V4J8G1</accession>
<dbReference type="AlphaFoldDB" id="A0A1V4J8G1"/>
<sequence length="93" mass="10560">MGGNASESAWVNWNAVYNPEQRGPRTALRPCGWKTSFASTFMSEWPRPVCYSMVPTTGALQQCIGILPPVLVDLQMAVNLQRRYRRTWSLKLD</sequence>
<dbReference type="Proteomes" id="UP000190648">
    <property type="component" value="Unassembled WGS sequence"/>
</dbReference>
<dbReference type="EMBL" id="LSYS01008581">
    <property type="protein sequence ID" value="OPJ68389.1"/>
    <property type="molecule type" value="Genomic_DNA"/>
</dbReference>
<protein>
    <submittedName>
        <fullName evidence="1">Uncharacterized protein</fullName>
    </submittedName>
</protein>
<organism evidence="1 2">
    <name type="scientific">Patagioenas fasciata monilis</name>
    <dbReference type="NCBI Taxonomy" id="372326"/>
    <lineage>
        <taxon>Eukaryota</taxon>
        <taxon>Metazoa</taxon>
        <taxon>Chordata</taxon>
        <taxon>Craniata</taxon>
        <taxon>Vertebrata</taxon>
        <taxon>Euteleostomi</taxon>
        <taxon>Archelosauria</taxon>
        <taxon>Archosauria</taxon>
        <taxon>Dinosauria</taxon>
        <taxon>Saurischia</taxon>
        <taxon>Theropoda</taxon>
        <taxon>Coelurosauria</taxon>
        <taxon>Aves</taxon>
        <taxon>Neognathae</taxon>
        <taxon>Neoaves</taxon>
        <taxon>Columbimorphae</taxon>
        <taxon>Columbiformes</taxon>
        <taxon>Columbidae</taxon>
        <taxon>Patagioenas</taxon>
    </lineage>
</organism>
<evidence type="ECO:0000313" key="1">
    <source>
        <dbReference type="EMBL" id="OPJ68389.1"/>
    </source>
</evidence>
<name>A0A1V4J8G1_PATFA</name>
<comment type="caution">
    <text evidence="1">The sequence shown here is derived from an EMBL/GenBank/DDBJ whole genome shotgun (WGS) entry which is preliminary data.</text>
</comment>
<evidence type="ECO:0000313" key="2">
    <source>
        <dbReference type="Proteomes" id="UP000190648"/>
    </source>
</evidence>
<keyword evidence="2" id="KW-1185">Reference proteome</keyword>